<gene>
    <name evidence="1" type="ORF">POCTA_138.1.T0630052</name>
</gene>
<dbReference type="EMBL" id="CAJJDP010000062">
    <property type="protein sequence ID" value="CAD8173993.1"/>
    <property type="molecule type" value="Genomic_DNA"/>
</dbReference>
<organism evidence="1 2">
    <name type="scientific">Paramecium octaurelia</name>
    <dbReference type="NCBI Taxonomy" id="43137"/>
    <lineage>
        <taxon>Eukaryota</taxon>
        <taxon>Sar</taxon>
        <taxon>Alveolata</taxon>
        <taxon>Ciliophora</taxon>
        <taxon>Intramacronucleata</taxon>
        <taxon>Oligohymenophorea</taxon>
        <taxon>Peniculida</taxon>
        <taxon>Parameciidae</taxon>
        <taxon>Paramecium</taxon>
    </lineage>
</organism>
<evidence type="ECO:0000313" key="1">
    <source>
        <dbReference type="EMBL" id="CAD8173993.1"/>
    </source>
</evidence>
<dbReference type="Proteomes" id="UP000683925">
    <property type="component" value="Unassembled WGS sequence"/>
</dbReference>
<sequence length="180" mass="21259">MYQKNSLNDLTPISQRKLTHQGKTKTFCPSLFLNQIDSQPKKIEEDNLQKQLELEIPEEIILPKTVRRRHAMGNGLSPQKTDQILPNIPSLSLHVTMQKRNMDDLLQFQEIQTQRENTEMENINKKIKSIINSNRRQVSFQTSHVIIDEFDNYEVVQELPTQRYQVPRRRTHLKQLTTEI</sequence>
<reference evidence="1" key="1">
    <citation type="submission" date="2021-01" db="EMBL/GenBank/DDBJ databases">
        <authorList>
            <consortium name="Genoscope - CEA"/>
            <person name="William W."/>
        </authorList>
    </citation>
    <scope>NUCLEOTIDE SEQUENCE</scope>
</reference>
<accession>A0A8S1VBV1</accession>
<keyword evidence="2" id="KW-1185">Reference proteome</keyword>
<dbReference type="AlphaFoldDB" id="A0A8S1VBV1"/>
<comment type="caution">
    <text evidence="1">The sequence shown here is derived from an EMBL/GenBank/DDBJ whole genome shotgun (WGS) entry which is preliminary data.</text>
</comment>
<protein>
    <submittedName>
        <fullName evidence="1">Uncharacterized protein</fullName>
    </submittedName>
</protein>
<dbReference type="OMA" id="HINMQKR"/>
<proteinExistence type="predicted"/>
<dbReference type="OrthoDB" id="10336617at2759"/>
<evidence type="ECO:0000313" key="2">
    <source>
        <dbReference type="Proteomes" id="UP000683925"/>
    </source>
</evidence>
<name>A0A8S1VBV1_PAROT</name>